<evidence type="ECO:0000313" key="3">
    <source>
        <dbReference type="Proteomes" id="UP000567293"/>
    </source>
</evidence>
<dbReference type="PROSITE" id="PS51257">
    <property type="entry name" value="PROKAR_LIPOPROTEIN"/>
    <property type="match status" value="1"/>
</dbReference>
<dbReference type="SUPFAM" id="SSF50969">
    <property type="entry name" value="YVTN repeat-like/Quinoprotein amine dehydrogenase"/>
    <property type="match status" value="1"/>
</dbReference>
<proteinExistence type="predicted"/>
<feature type="non-terminal residue" evidence="2">
    <location>
        <position position="246"/>
    </location>
</feature>
<feature type="signal peptide" evidence="1">
    <location>
        <begin position="1"/>
        <end position="21"/>
    </location>
</feature>
<dbReference type="Pfam" id="PF05096">
    <property type="entry name" value="Glu_cyclase_2"/>
    <property type="match status" value="1"/>
</dbReference>
<feature type="chain" id="PRO_5030863271" evidence="1">
    <location>
        <begin position="22"/>
        <end position="246"/>
    </location>
</feature>
<reference evidence="2" key="1">
    <citation type="submission" date="2020-06" db="EMBL/GenBank/DDBJ databases">
        <title>Legume-microbial interactions unlock mineral nutrients during tropical forest succession.</title>
        <authorList>
            <person name="Epihov D.Z."/>
        </authorList>
    </citation>
    <scope>NUCLEOTIDE SEQUENCE [LARGE SCALE GENOMIC DNA]</scope>
    <source>
        <strain evidence="2">Pan2503</strain>
    </source>
</reference>
<gene>
    <name evidence="2" type="ORF">HRJ53_01335</name>
</gene>
<sequence length="246" mass="27825">MRILVVTIAIATYACAPVSQAGVPEYTYEVVHSYPHDRTAFTEGLFYLDGFLYESTGIEGASSVRKVRLETGEVVQRHDLPSAYFGEGIIHWKDRLIQLTYKTEVGFVYNLSTFETERRFEYPGEGWAMTQDGKNIFMSDGTAQIRIWDPETLQELRRITVTDQGQPVPNVNELEWVKGEIYANIWETDRIARIDPATGRVVGWIDLAGLLNPNERISGPEGTDVLNGIAYDAKGNRLFVTGKRWP</sequence>
<dbReference type="AlphaFoldDB" id="A0A7V8NLL9"/>
<organism evidence="2 3">
    <name type="scientific">Candidatus Acidiferrum panamense</name>
    <dbReference type="NCBI Taxonomy" id="2741543"/>
    <lineage>
        <taxon>Bacteria</taxon>
        <taxon>Pseudomonadati</taxon>
        <taxon>Acidobacteriota</taxon>
        <taxon>Terriglobia</taxon>
        <taxon>Candidatus Acidiferrales</taxon>
        <taxon>Candidatus Acidiferrum</taxon>
    </lineage>
</organism>
<protein>
    <submittedName>
        <fullName evidence="2">Glutaminyl-peptide cyclotransferase</fullName>
    </submittedName>
</protein>
<dbReference type="InterPro" id="IPR011044">
    <property type="entry name" value="Quino_amine_DH_bsu"/>
</dbReference>
<dbReference type="InterPro" id="IPR015943">
    <property type="entry name" value="WD40/YVTN_repeat-like_dom_sf"/>
</dbReference>
<accession>A0A7V8NLL9</accession>
<dbReference type="PANTHER" id="PTHR31270:SF1">
    <property type="entry name" value="GLUTAMINYL-PEPTIDE CYCLOTRANSFERASE"/>
    <property type="match status" value="1"/>
</dbReference>
<dbReference type="InterPro" id="IPR007788">
    <property type="entry name" value="QCT"/>
</dbReference>
<dbReference type="EMBL" id="JACDQQ010000135">
    <property type="protein sequence ID" value="MBA0083617.1"/>
    <property type="molecule type" value="Genomic_DNA"/>
</dbReference>
<dbReference type="PANTHER" id="PTHR31270">
    <property type="entry name" value="GLUTAMINYL-PEPTIDE CYCLOTRANSFERASE"/>
    <property type="match status" value="1"/>
</dbReference>
<comment type="caution">
    <text evidence="2">The sequence shown here is derived from an EMBL/GenBank/DDBJ whole genome shotgun (WGS) entry which is preliminary data.</text>
</comment>
<keyword evidence="3" id="KW-1185">Reference proteome</keyword>
<dbReference type="Gene3D" id="2.130.10.10">
    <property type="entry name" value="YVTN repeat-like/Quinoprotein amine dehydrogenase"/>
    <property type="match status" value="1"/>
</dbReference>
<keyword evidence="1" id="KW-0732">Signal</keyword>
<name>A0A7V8NLL9_9BACT</name>
<dbReference type="GO" id="GO:0016603">
    <property type="term" value="F:glutaminyl-peptide cyclotransferase activity"/>
    <property type="evidence" value="ECO:0007669"/>
    <property type="project" value="InterPro"/>
</dbReference>
<evidence type="ECO:0000256" key="1">
    <source>
        <dbReference type="SAM" id="SignalP"/>
    </source>
</evidence>
<evidence type="ECO:0000313" key="2">
    <source>
        <dbReference type="EMBL" id="MBA0083617.1"/>
    </source>
</evidence>
<dbReference type="Proteomes" id="UP000567293">
    <property type="component" value="Unassembled WGS sequence"/>
</dbReference>